<organism evidence="1 2">
    <name type="scientific">Hyaloscypha bicolor E</name>
    <dbReference type="NCBI Taxonomy" id="1095630"/>
    <lineage>
        <taxon>Eukaryota</taxon>
        <taxon>Fungi</taxon>
        <taxon>Dikarya</taxon>
        <taxon>Ascomycota</taxon>
        <taxon>Pezizomycotina</taxon>
        <taxon>Leotiomycetes</taxon>
        <taxon>Helotiales</taxon>
        <taxon>Hyaloscyphaceae</taxon>
        <taxon>Hyaloscypha</taxon>
        <taxon>Hyaloscypha bicolor</taxon>
    </lineage>
</organism>
<proteinExistence type="predicted"/>
<evidence type="ECO:0000313" key="2">
    <source>
        <dbReference type="Proteomes" id="UP000235371"/>
    </source>
</evidence>
<gene>
    <name evidence="1" type="ORF">K444DRAFT_661563</name>
</gene>
<sequence>MALPMYSACISKFAIDTGNLQGNIVSRDFVEKVPDLPSSSFEKLTKEEESRGTGITGESHIPLGAIQLTWYHKNSTRVFRDMQFFSLASPHCDLIIGAWSIQKEKILDIPCLAVKRPSIIILPNWPRHKDEPDLDELNHIDGNIKTCERRAETTGTNVTLGQQSGMLETKYTK</sequence>
<keyword evidence="2" id="KW-1185">Reference proteome</keyword>
<protein>
    <submittedName>
        <fullName evidence="1">Uncharacterized protein</fullName>
    </submittedName>
</protein>
<reference evidence="1 2" key="1">
    <citation type="submission" date="2016-04" db="EMBL/GenBank/DDBJ databases">
        <title>A degradative enzymes factory behind the ericoid mycorrhizal symbiosis.</title>
        <authorList>
            <consortium name="DOE Joint Genome Institute"/>
            <person name="Martino E."/>
            <person name="Morin E."/>
            <person name="Grelet G."/>
            <person name="Kuo A."/>
            <person name="Kohler A."/>
            <person name="Daghino S."/>
            <person name="Barry K."/>
            <person name="Choi C."/>
            <person name="Cichocki N."/>
            <person name="Clum A."/>
            <person name="Copeland A."/>
            <person name="Hainaut M."/>
            <person name="Haridas S."/>
            <person name="Labutti K."/>
            <person name="Lindquist E."/>
            <person name="Lipzen A."/>
            <person name="Khouja H.-R."/>
            <person name="Murat C."/>
            <person name="Ohm R."/>
            <person name="Olson A."/>
            <person name="Spatafora J."/>
            <person name="Veneault-Fourrey C."/>
            <person name="Henrissat B."/>
            <person name="Grigoriev I."/>
            <person name="Martin F."/>
            <person name="Perotto S."/>
        </authorList>
    </citation>
    <scope>NUCLEOTIDE SEQUENCE [LARGE SCALE GENOMIC DNA]</scope>
    <source>
        <strain evidence="1 2">E</strain>
    </source>
</reference>
<dbReference type="GeneID" id="36594683"/>
<dbReference type="Proteomes" id="UP000235371">
    <property type="component" value="Unassembled WGS sequence"/>
</dbReference>
<dbReference type="RefSeq" id="XP_024739281.1">
    <property type="nucleotide sequence ID" value="XM_024886606.1"/>
</dbReference>
<dbReference type="AlphaFoldDB" id="A0A2J6TH81"/>
<evidence type="ECO:0000313" key="1">
    <source>
        <dbReference type="EMBL" id="PMD62377.1"/>
    </source>
</evidence>
<dbReference type="EMBL" id="KZ613783">
    <property type="protein sequence ID" value="PMD62377.1"/>
    <property type="molecule type" value="Genomic_DNA"/>
</dbReference>
<dbReference type="OrthoDB" id="3799661at2759"/>
<accession>A0A2J6TH81</accession>
<dbReference type="InParanoid" id="A0A2J6TH81"/>
<name>A0A2J6TH81_9HELO</name>